<evidence type="ECO:0000256" key="1">
    <source>
        <dbReference type="SAM" id="MobiDB-lite"/>
    </source>
</evidence>
<protein>
    <submittedName>
        <fullName evidence="2">Uncharacterized protein</fullName>
    </submittedName>
</protein>
<dbReference type="Proteomes" id="UP000011205">
    <property type="component" value="Unassembled WGS sequence"/>
</dbReference>
<dbReference type="RefSeq" id="WP_004002488.1">
    <property type="nucleotide sequence ID" value="NZ_AMLP01000222.1"/>
</dbReference>
<reference evidence="2 3" key="1">
    <citation type="journal article" date="2013" name="Genome Announc.">
        <title>Draft Genome Sequence of Streptomyces viridochromogenes Strain Tu57, Producer of Avilamycin.</title>
        <authorList>
            <person name="Gruning B.A."/>
            <person name="Erxleben A."/>
            <person name="Hahnlein A."/>
            <person name="Gunther S."/>
        </authorList>
    </citation>
    <scope>NUCLEOTIDE SEQUENCE [LARGE SCALE GENOMIC DNA]</scope>
    <source>
        <strain evidence="2 3">Tue57</strain>
    </source>
</reference>
<gene>
    <name evidence="2" type="ORF">STVIR_7021</name>
</gene>
<evidence type="ECO:0000313" key="2">
    <source>
        <dbReference type="EMBL" id="ELS51949.1"/>
    </source>
</evidence>
<evidence type="ECO:0000313" key="3">
    <source>
        <dbReference type="Proteomes" id="UP000011205"/>
    </source>
</evidence>
<feature type="region of interest" description="Disordered" evidence="1">
    <location>
        <begin position="1"/>
        <end position="32"/>
    </location>
</feature>
<name>L8P6Y9_STRVR</name>
<sequence length="93" mass="10894">MPARAQYSRRESDSDEPGLGRRPVTRWKKKTAPGDRDFTCLRLLRLAVALDRREWCEGYAPRLLDMRDGRTRHSLLPHEAEYLGRWTADIPDD</sequence>
<organism evidence="2 3">
    <name type="scientific">Streptomyces viridochromogenes Tue57</name>
    <dbReference type="NCBI Taxonomy" id="1160705"/>
    <lineage>
        <taxon>Bacteria</taxon>
        <taxon>Bacillati</taxon>
        <taxon>Actinomycetota</taxon>
        <taxon>Actinomycetes</taxon>
        <taxon>Kitasatosporales</taxon>
        <taxon>Streptomycetaceae</taxon>
        <taxon>Streptomyces</taxon>
    </lineage>
</organism>
<accession>L8P6Y9</accession>
<dbReference type="EMBL" id="AMLP01000222">
    <property type="protein sequence ID" value="ELS51949.1"/>
    <property type="molecule type" value="Genomic_DNA"/>
</dbReference>
<comment type="caution">
    <text evidence="2">The sequence shown here is derived from an EMBL/GenBank/DDBJ whole genome shotgun (WGS) entry which is preliminary data.</text>
</comment>
<proteinExistence type="predicted"/>
<dbReference type="AlphaFoldDB" id="L8P6Y9"/>
<dbReference type="PATRIC" id="fig|1160705.3.peg.6935"/>